<dbReference type="PANTHER" id="PTHR31944:SF131">
    <property type="entry name" value="HEME-RESPONSIVE ZINC FINGER TRANSCRIPTION FACTOR HAP1"/>
    <property type="match status" value="1"/>
</dbReference>
<keyword evidence="5" id="KW-0804">Transcription</keyword>
<dbReference type="InterPro" id="IPR007219">
    <property type="entry name" value="XnlR_reg_dom"/>
</dbReference>
<keyword evidence="10" id="KW-1185">Reference proteome</keyword>
<proteinExistence type="predicted"/>
<dbReference type="SMART" id="SM00906">
    <property type="entry name" value="Fungal_trans"/>
    <property type="match status" value="1"/>
</dbReference>
<dbReference type="InterPro" id="IPR001138">
    <property type="entry name" value="Zn2Cys6_DnaBD"/>
</dbReference>
<feature type="compositionally biased region" description="Polar residues" evidence="7">
    <location>
        <begin position="98"/>
        <end position="115"/>
    </location>
</feature>
<dbReference type="PROSITE" id="PS50048">
    <property type="entry name" value="ZN2_CY6_FUNGAL_2"/>
    <property type="match status" value="1"/>
</dbReference>
<dbReference type="AlphaFoldDB" id="A0A2J6QKR4"/>
<keyword evidence="4" id="KW-0238">DNA-binding</keyword>
<evidence type="ECO:0000313" key="9">
    <source>
        <dbReference type="EMBL" id="PMD26854.1"/>
    </source>
</evidence>
<evidence type="ECO:0000256" key="3">
    <source>
        <dbReference type="ARBA" id="ARBA00023015"/>
    </source>
</evidence>
<dbReference type="Proteomes" id="UP000235672">
    <property type="component" value="Unassembled WGS sequence"/>
</dbReference>
<evidence type="ECO:0000256" key="1">
    <source>
        <dbReference type="ARBA" id="ARBA00022723"/>
    </source>
</evidence>
<dbReference type="GO" id="GO:0001228">
    <property type="term" value="F:DNA-binding transcription activator activity, RNA polymerase II-specific"/>
    <property type="evidence" value="ECO:0007669"/>
    <property type="project" value="TreeGrafter"/>
</dbReference>
<organism evidence="9 10">
    <name type="scientific">Hyaloscypha hepaticicola</name>
    <dbReference type="NCBI Taxonomy" id="2082293"/>
    <lineage>
        <taxon>Eukaryota</taxon>
        <taxon>Fungi</taxon>
        <taxon>Dikarya</taxon>
        <taxon>Ascomycota</taxon>
        <taxon>Pezizomycotina</taxon>
        <taxon>Leotiomycetes</taxon>
        <taxon>Helotiales</taxon>
        <taxon>Hyaloscyphaceae</taxon>
        <taxon>Hyaloscypha</taxon>
    </lineage>
</organism>
<evidence type="ECO:0000259" key="8">
    <source>
        <dbReference type="PROSITE" id="PS50048"/>
    </source>
</evidence>
<dbReference type="PANTHER" id="PTHR31944">
    <property type="entry name" value="HEME-RESPONSIVE ZINC FINGER TRANSCRIPTION FACTOR HAP1"/>
    <property type="match status" value="1"/>
</dbReference>
<dbReference type="Pfam" id="PF00172">
    <property type="entry name" value="Zn_clus"/>
    <property type="match status" value="1"/>
</dbReference>
<dbReference type="GO" id="GO:0006351">
    <property type="term" value="P:DNA-templated transcription"/>
    <property type="evidence" value="ECO:0007669"/>
    <property type="project" value="InterPro"/>
</dbReference>
<dbReference type="EMBL" id="KZ613467">
    <property type="protein sequence ID" value="PMD26854.1"/>
    <property type="molecule type" value="Genomic_DNA"/>
</dbReference>
<dbReference type="Pfam" id="PF04082">
    <property type="entry name" value="Fungal_trans"/>
    <property type="match status" value="1"/>
</dbReference>
<evidence type="ECO:0000256" key="5">
    <source>
        <dbReference type="ARBA" id="ARBA00023163"/>
    </source>
</evidence>
<dbReference type="SUPFAM" id="SSF57701">
    <property type="entry name" value="Zn2/Cys6 DNA-binding domain"/>
    <property type="match status" value="1"/>
</dbReference>
<keyword evidence="2" id="KW-0862">Zinc</keyword>
<evidence type="ECO:0000256" key="2">
    <source>
        <dbReference type="ARBA" id="ARBA00022833"/>
    </source>
</evidence>
<keyword evidence="3" id="KW-0805">Transcription regulation</keyword>
<dbReference type="GO" id="GO:0000978">
    <property type="term" value="F:RNA polymerase II cis-regulatory region sequence-specific DNA binding"/>
    <property type="evidence" value="ECO:0007669"/>
    <property type="project" value="TreeGrafter"/>
</dbReference>
<evidence type="ECO:0000256" key="6">
    <source>
        <dbReference type="ARBA" id="ARBA00023242"/>
    </source>
</evidence>
<dbReference type="GO" id="GO:0005634">
    <property type="term" value="C:nucleus"/>
    <property type="evidence" value="ECO:0007669"/>
    <property type="project" value="TreeGrafter"/>
</dbReference>
<dbReference type="SMART" id="SM00066">
    <property type="entry name" value="GAL4"/>
    <property type="match status" value="1"/>
</dbReference>
<protein>
    <recommendedName>
        <fullName evidence="8">Zn(2)-C6 fungal-type domain-containing protein</fullName>
    </recommendedName>
</protein>
<dbReference type="Gene3D" id="4.10.240.10">
    <property type="entry name" value="Zn(2)-C6 fungal-type DNA-binding domain"/>
    <property type="match status" value="1"/>
</dbReference>
<sequence length="788" mass="88506">MNGGSLVTGSTAGALPVNNGVVEVSLRKPRKRRRPALSCVLCRRRKVKCDRKLPCSQCSQYNNAPCKYDDPEVAALGKHSSTPQTLYDSSRVIAANQTHGVSNSREPILFNNQNNSALPGSKSRSPSSSVPLVPTSAAEHTQSKQHVFEGSLGAAPPQPDSSVQELKDRVQKLEALITSSSKYGPIPSENDSLTLATNIPKLRGNIDKTRFFGKSHWMNTYDEFDQLRSLKNYENFENGSEIQKLAKKCKEMARVVKAERPITSYTLPDFKSHMPSRETADQLVQLYFQTFESTYRILHRGFFYKEYEQYWKDPAAAKDSFTLKLLLVLAIGTAFYDDAASGNALRSLAPQWIYAAQAWLSAPGQKARLNFVGLEVQCLLILARQAHSLENDFLWTSVGTLMRNAMSMGFHRDPSHFPKISVFHAELRRRMWATIIELATQSSLDCGMPPMFSYHEFDCEPPSNYDDADIDEQTKVYPPRKPDSVLTDTSIQITLLRSLPTRLEISRMLNDFRTVPPYDKVITLSSELSSHIRAHSPFYTTFQHSNHRFTASAKNLLELFTQRFLLALHHRFASQAKTDPRFYYSRKMAVDASMAMFSRPSTVHSESEPAEEFTRTRLLSGGFFHESVSRASAAIALELITQINEDSFPGSNAGKAARGPLHDMLEGLVEVVKRRIEFGYEANVKPCLFISMVRAQTVAMEKGEGVREAIVERARRTAEEAYGLLRGRVVNTPLDGLTPGSRGGTGEGMEESNVDWDLLVRSVSKLWERFEVLTRCKDAKYADGLRYD</sequence>
<feature type="domain" description="Zn(2)-C6 fungal-type" evidence="8">
    <location>
        <begin position="38"/>
        <end position="68"/>
    </location>
</feature>
<dbReference type="InterPro" id="IPR036864">
    <property type="entry name" value="Zn2-C6_fun-type_DNA-bd_sf"/>
</dbReference>
<dbReference type="OrthoDB" id="4337792at2759"/>
<keyword evidence="6" id="KW-0539">Nucleus</keyword>
<evidence type="ECO:0000256" key="4">
    <source>
        <dbReference type="ARBA" id="ARBA00023125"/>
    </source>
</evidence>
<evidence type="ECO:0000256" key="7">
    <source>
        <dbReference type="SAM" id="MobiDB-lite"/>
    </source>
</evidence>
<dbReference type="PROSITE" id="PS00463">
    <property type="entry name" value="ZN2_CY6_FUNGAL_1"/>
    <property type="match status" value="1"/>
</dbReference>
<feature type="region of interest" description="Disordered" evidence="7">
    <location>
        <begin position="98"/>
        <end position="144"/>
    </location>
</feature>
<reference evidence="9 10" key="1">
    <citation type="submission" date="2016-05" db="EMBL/GenBank/DDBJ databases">
        <title>A degradative enzymes factory behind the ericoid mycorrhizal symbiosis.</title>
        <authorList>
            <consortium name="DOE Joint Genome Institute"/>
            <person name="Martino E."/>
            <person name="Morin E."/>
            <person name="Grelet G."/>
            <person name="Kuo A."/>
            <person name="Kohler A."/>
            <person name="Daghino S."/>
            <person name="Barry K."/>
            <person name="Choi C."/>
            <person name="Cichocki N."/>
            <person name="Clum A."/>
            <person name="Copeland A."/>
            <person name="Hainaut M."/>
            <person name="Haridas S."/>
            <person name="Labutti K."/>
            <person name="Lindquist E."/>
            <person name="Lipzen A."/>
            <person name="Khouja H.-R."/>
            <person name="Murat C."/>
            <person name="Ohm R."/>
            <person name="Olson A."/>
            <person name="Spatafora J."/>
            <person name="Veneault-Fourrey C."/>
            <person name="Henrissat B."/>
            <person name="Grigoriev I."/>
            <person name="Martin F."/>
            <person name="Perotto S."/>
        </authorList>
    </citation>
    <scope>NUCLEOTIDE SEQUENCE [LARGE SCALE GENOMIC DNA]</scope>
    <source>
        <strain evidence="9 10">UAMH 7357</strain>
    </source>
</reference>
<accession>A0A2J6QKR4</accession>
<gene>
    <name evidence="9" type="ORF">NA56DRAFT_591598</name>
</gene>
<keyword evidence="1" id="KW-0479">Metal-binding</keyword>
<feature type="compositionally biased region" description="Low complexity" evidence="7">
    <location>
        <begin position="116"/>
        <end position="137"/>
    </location>
</feature>
<dbReference type="CDD" id="cd12148">
    <property type="entry name" value="fungal_TF_MHR"/>
    <property type="match status" value="1"/>
</dbReference>
<dbReference type="GO" id="GO:0008270">
    <property type="term" value="F:zinc ion binding"/>
    <property type="evidence" value="ECO:0007669"/>
    <property type="project" value="InterPro"/>
</dbReference>
<dbReference type="CDD" id="cd00067">
    <property type="entry name" value="GAL4"/>
    <property type="match status" value="1"/>
</dbReference>
<evidence type="ECO:0000313" key="10">
    <source>
        <dbReference type="Proteomes" id="UP000235672"/>
    </source>
</evidence>
<dbReference type="InterPro" id="IPR051430">
    <property type="entry name" value="Fungal_TF_Env_Response"/>
</dbReference>
<name>A0A2J6QKR4_9HELO</name>